<dbReference type="InterPro" id="IPR007160">
    <property type="entry name" value="DUF362"/>
</dbReference>
<name>X1F4U5_9ZZZZ</name>
<feature type="non-terminal residue" evidence="2">
    <location>
        <position position="102"/>
    </location>
</feature>
<feature type="domain" description="DUF362" evidence="1">
    <location>
        <begin position="45"/>
        <end position="93"/>
    </location>
</feature>
<sequence length="102" mass="11142">MEGDLSQVSIVKCSDYEQERVDKAVKESLALIGGLGKIIKVGQKVLLKVNIISAEPPERAVTTHPALLRSVIKLVRERGAEVVVGDSSGVVYKDIERTWQVT</sequence>
<reference evidence="2" key="1">
    <citation type="journal article" date="2014" name="Front. Microbiol.">
        <title>High frequency of phylogenetically diverse reductive dehalogenase-homologous genes in deep subseafloor sedimentary metagenomes.</title>
        <authorList>
            <person name="Kawai M."/>
            <person name="Futagami T."/>
            <person name="Toyoda A."/>
            <person name="Takaki Y."/>
            <person name="Nishi S."/>
            <person name="Hori S."/>
            <person name="Arai W."/>
            <person name="Tsubouchi T."/>
            <person name="Morono Y."/>
            <person name="Uchiyama I."/>
            <person name="Ito T."/>
            <person name="Fujiyama A."/>
            <person name="Inagaki F."/>
            <person name="Takami H."/>
        </authorList>
    </citation>
    <scope>NUCLEOTIDE SEQUENCE</scope>
    <source>
        <strain evidence="2">Expedition CK06-06</strain>
    </source>
</reference>
<evidence type="ECO:0000313" key="2">
    <source>
        <dbReference type="EMBL" id="GAH24409.1"/>
    </source>
</evidence>
<accession>X1F4U5</accession>
<dbReference type="AlphaFoldDB" id="X1F4U5"/>
<dbReference type="Pfam" id="PF04015">
    <property type="entry name" value="DUF362"/>
    <property type="match status" value="1"/>
</dbReference>
<proteinExistence type="predicted"/>
<evidence type="ECO:0000259" key="1">
    <source>
        <dbReference type="Pfam" id="PF04015"/>
    </source>
</evidence>
<organism evidence="2">
    <name type="scientific">marine sediment metagenome</name>
    <dbReference type="NCBI Taxonomy" id="412755"/>
    <lineage>
        <taxon>unclassified sequences</taxon>
        <taxon>metagenomes</taxon>
        <taxon>ecological metagenomes</taxon>
    </lineage>
</organism>
<gene>
    <name evidence="2" type="ORF">S03H2_07552</name>
</gene>
<comment type="caution">
    <text evidence="2">The sequence shown here is derived from an EMBL/GenBank/DDBJ whole genome shotgun (WGS) entry which is preliminary data.</text>
</comment>
<protein>
    <recommendedName>
        <fullName evidence="1">DUF362 domain-containing protein</fullName>
    </recommendedName>
</protein>
<dbReference type="EMBL" id="BARU01003504">
    <property type="protein sequence ID" value="GAH24409.1"/>
    <property type="molecule type" value="Genomic_DNA"/>
</dbReference>